<keyword evidence="2" id="KW-1185">Reference proteome</keyword>
<evidence type="ECO:0000313" key="1">
    <source>
        <dbReference type="EMBL" id="KAF8793551.1"/>
    </source>
</evidence>
<sequence length="160" mass="18411">MEIIYTKAPERQPLNIHKHAWHITDNACGDHYSCKKVHFTVDGVLVHMVFHSPTTKRKAWVLYQVNSYLSISVDPLSSECSVQVLGSDQFFHFVHRAMPHSRNKRSIPHMKKLKSDPLVSALFFVAQLSNPAKNRLALLQLPERSGFGLCGRQWRHSRLQ</sequence>
<organism evidence="1 2">
    <name type="scientific">Argiope bruennichi</name>
    <name type="common">Wasp spider</name>
    <name type="synonym">Aranea bruennichi</name>
    <dbReference type="NCBI Taxonomy" id="94029"/>
    <lineage>
        <taxon>Eukaryota</taxon>
        <taxon>Metazoa</taxon>
        <taxon>Ecdysozoa</taxon>
        <taxon>Arthropoda</taxon>
        <taxon>Chelicerata</taxon>
        <taxon>Arachnida</taxon>
        <taxon>Araneae</taxon>
        <taxon>Araneomorphae</taxon>
        <taxon>Entelegynae</taxon>
        <taxon>Araneoidea</taxon>
        <taxon>Araneidae</taxon>
        <taxon>Argiope</taxon>
    </lineage>
</organism>
<comment type="caution">
    <text evidence="1">The sequence shown here is derived from an EMBL/GenBank/DDBJ whole genome shotgun (WGS) entry which is preliminary data.</text>
</comment>
<evidence type="ECO:0000313" key="2">
    <source>
        <dbReference type="Proteomes" id="UP000807504"/>
    </source>
</evidence>
<reference evidence="1" key="1">
    <citation type="journal article" date="2020" name="bioRxiv">
        <title>Chromosome-level reference genome of the European wasp spider Argiope bruennichi: a resource for studies on range expansion and evolutionary adaptation.</title>
        <authorList>
            <person name="Sheffer M.M."/>
            <person name="Hoppe A."/>
            <person name="Krehenwinkel H."/>
            <person name="Uhl G."/>
            <person name="Kuss A.W."/>
            <person name="Jensen L."/>
            <person name="Jensen C."/>
            <person name="Gillespie R.G."/>
            <person name="Hoff K.J."/>
            <person name="Prost S."/>
        </authorList>
    </citation>
    <scope>NUCLEOTIDE SEQUENCE</scope>
</reference>
<name>A0A8T0FR21_ARGBR</name>
<gene>
    <name evidence="1" type="ORF">HNY73_001609</name>
</gene>
<dbReference type="Proteomes" id="UP000807504">
    <property type="component" value="Unassembled WGS sequence"/>
</dbReference>
<dbReference type="SUPFAM" id="SSF54897">
    <property type="entry name" value="Protease propeptides/inhibitors"/>
    <property type="match status" value="1"/>
</dbReference>
<protein>
    <submittedName>
        <fullName evidence="1">Uncharacterized protein</fullName>
    </submittedName>
</protein>
<reference evidence="1" key="2">
    <citation type="submission" date="2020-06" db="EMBL/GenBank/DDBJ databases">
        <authorList>
            <person name="Sheffer M."/>
        </authorList>
    </citation>
    <scope>NUCLEOTIDE SEQUENCE</scope>
</reference>
<dbReference type="EMBL" id="JABXBU010000002">
    <property type="protein sequence ID" value="KAF8793551.1"/>
    <property type="molecule type" value="Genomic_DNA"/>
</dbReference>
<proteinExistence type="predicted"/>
<accession>A0A8T0FR21</accession>
<dbReference type="AlphaFoldDB" id="A0A8T0FR21"/>